<evidence type="ECO:0000313" key="3">
    <source>
        <dbReference type="Proteomes" id="UP000035740"/>
    </source>
</evidence>
<dbReference type="AlphaFoldDB" id="A0A0J8BER0"/>
<dbReference type="Proteomes" id="UP000035740">
    <property type="component" value="Unassembled WGS sequence"/>
</dbReference>
<organism evidence="2 3">
    <name type="scientific">Beta vulgaris subsp. vulgaris</name>
    <name type="common">Beet</name>
    <dbReference type="NCBI Taxonomy" id="3555"/>
    <lineage>
        <taxon>Eukaryota</taxon>
        <taxon>Viridiplantae</taxon>
        <taxon>Streptophyta</taxon>
        <taxon>Embryophyta</taxon>
        <taxon>Tracheophyta</taxon>
        <taxon>Spermatophyta</taxon>
        <taxon>Magnoliopsida</taxon>
        <taxon>eudicotyledons</taxon>
        <taxon>Gunneridae</taxon>
        <taxon>Pentapetalae</taxon>
        <taxon>Caryophyllales</taxon>
        <taxon>Chenopodiaceae</taxon>
        <taxon>Betoideae</taxon>
        <taxon>Beta</taxon>
    </lineage>
</organism>
<dbReference type="EMBL" id="KQ090219">
    <property type="protein sequence ID" value="KMS99426.1"/>
    <property type="molecule type" value="Genomic_DNA"/>
</dbReference>
<keyword evidence="3" id="KW-1185">Reference proteome</keyword>
<dbReference type="Gramene" id="KMS99426">
    <property type="protein sequence ID" value="KMS99426"/>
    <property type="gene ID" value="BVRB_2g045460"/>
</dbReference>
<keyword evidence="1" id="KW-0472">Membrane</keyword>
<protein>
    <submittedName>
        <fullName evidence="2">Uncharacterized protein</fullName>
    </submittedName>
</protein>
<evidence type="ECO:0000313" key="2">
    <source>
        <dbReference type="EMBL" id="KMS99426.1"/>
    </source>
</evidence>
<gene>
    <name evidence="2" type="ORF">BVRB_2g045460</name>
</gene>
<sequence>MDVIKGEFEKGDDSDPWVKWKQGGIIGGAALAGGVVLTVIGGVVAPTISQGFGAVLQHWEVCNLPLVQNVVKEEPEVKLEDNLLLDANNGGTAFLSKAMAEEEKKLLEARVKEEEILANEAGHLNEIQFFKV</sequence>
<feature type="transmembrane region" description="Helical" evidence="1">
    <location>
        <begin position="25"/>
        <end position="48"/>
    </location>
</feature>
<reference evidence="2 3" key="1">
    <citation type="journal article" date="2014" name="Nature">
        <title>The genome of the recently domesticated crop plant sugar beet (Beta vulgaris).</title>
        <authorList>
            <person name="Dohm J.C."/>
            <person name="Minoche A.E."/>
            <person name="Holtgrawe D."/>
            <person name="Capella-Gutierrez S."/>
            <person name="Zakrzewski F."/>
            <person name="Tafer H."/>
            <person name="Rupp O."/>
            <person name="Sorensen T.R."/>
            <person name="Stracke R."/>
            <person name="Reinhardt R."/>
            <person name="Goesmann A."/>
            <person name="Kraft T."/>
            <person name="Schulz B."/>
            <person name="Stadler P.F."/>
            <person name="Schmidt T."/>
            <person name="Gabaldon T."/>
            <person name="Lehrach H."/>
            <person name="Weisshaar B."/>
            <person name="Himmelbauer H."/>
        </authorList>
    </citation>
    <scope>NUCLEOTIDE SEQUENCE [LARGE SCALE GENOMIC DNA]</scope>
    <source>
        <tissue evidence="2">Taproot</tissue>
    </source>
</reference>
<accession>A0A0J8BER0</accession>
<proteinExistence type="predicted"/>
<evidence type="ECO:0000256" key="1">
    <source>
        <dbReference type="SAM" id="Phobius"/>
    </source>
</evidence>
<keyword evidence="1" id="KW-1133">Transmembrane helix</keyword>
<dbReference type="eggNOG" id="KOG2385">
    <property type="taxonomic scope" value="Eukaryota"/>
</dbReference>
<keyword evidence="1" id="KW-0812">Transmembrane</keyword>
<name>A0A0J8BER0_BETVV</name>